<gene>
    <name evidence="2" type="ORF">PANT1444_LOCUS15903</name>
</gene>
<evidence type="ECO:0000256" key="1">
    <source>
        <dbReference type="SAM" id="MobiDB-lite"/>
    </source>
</evidence>
<evidence type="ECO:0000313" key="2">
    <source>
        <dbReference type="EMBL" id="CAD8500736.1"/>
    </source>
</evidence>
<reference evidence="2" key="1">
    <citation type="submission" date="2021-01" db="EMBL/GenBank/DDBJ databases">
        <authorList>
            <person name="Corre E."/>
            <person name="Pelletier E."/>
            <person name="Niang G."/>
            <person name="Scheremetjew M."/>
            <person name="Finn R."/>
            <person name="Kale V."/>
            <person name="Holt S."/>
            <person name="Cochrane G."/>
            <person name="Meng A."/>
            <person name="Brown T."/>
            <person name="Cohen L."/>
        </authorList>
    </citation>
    <scope>NUCLEOTIDE SEQUENCE</scope>
    <source>
        <strain evidence="2">CCMP1374</strain>
    </source>
</reference>
<protein>
    <submittedName>
        <fullName evidence="2">Uncharacterized protein</fullName>
    </submittedName>
</protein>
<sequence>MCIFCPDKPPDKVSRKGAGGAAQQAMLDAQNNPNVFAVGLKDACCEEPCCCIISAFGTPCGFTACWARKAVLEKYANGMDDFVCCQGYCGKCCCIEPAAYCKGSAAGLCCEGWCCPMLSLSIARIHMMDSKQVRPDPCDYQIICCSNVLQLVACVFDLIAMFVDGAQDLAELIGCIADIFTCSVGGCMGAQVHHEIKLDKDGVKHHVHNPNGEMAPQITGGAPETQEMHR</sequence>
<organism evidence="2">
    <name type="scientific">Phaeocystis antarctica</name>
    <dbReference type="NCBI Taxonomy" id="33657"/>
    <lineage>
        <taxon>Eukaryota</taxon>
        <taxon>Haptista</taxon>
        <taxon>Haptophyta</taxon>
        <taxon>Prymnesiophyceae</taxon>
        <taxon>Phaeocystales</taxon>
        <taxon>Phaeocystaceae</taxon>
        <taxon>Phaeocystis</taxon>
    </lineage>
</organism>
<name>A0A7S0F138_9EUKA</name>
<dbReference type="AlphaFoldDB" id="A0A7S0F138"/>
<feature type="region of interest" description="Disordered" evidence="1">
    <location>
        <begin position="209"/>
        <end position="230"/>
    </location>
</feature>
<dbReference type="PANTHER" id="PTHR31152">
    <property type="entry name" value="PLAC8 FAMILY PROTEIN"/>
    <property type="match status" value="1"/>
</dbReference>
<proteinExistence type="predicted"/>
<accession>A0A7S0F138</accession>
<dbReference type="EMBL" id="HBEP01027986">
    <property type="protein sequence ID" value="CAD8500736.1"/>
    <property type="molecule type" value="Transcribed_RNA"/>
</dbReference>
<dbReference type="PANTHER" id="PTHR31152:SF1">
    <property type="entry name" value="PLAC8 FAMILY PROTEIN"/>
    <property type="match status" value="1"/>
</dbReference>